<gene>
    <name evidence="3" type="ORF">IPOD504_LOCUS8184</name>
</gene>
<evidence type="ECO:0000313" key="3">
    <source>
        <dbReference type="EMBL" id="CAH2052347.1"/>
    </source>
</evidence>
<evidence type="ECO:0000256" key="1">
    <source>
        <dbReference type="SAM" id="MobiDB-lite"/>
    </source>
</evidence>
<feature type="region of interest" description="Disordered" evidence="1">
    <location>
        <begin position="236"/>
        <end position="274"/>
    </location>
</feature>
<proteinExistence type="predicted"/>
<protein>
    <recommendedName>
        <fullName evidence="2">Cytosolic fatty-acid binding proteins domain-containing protein</fullName>
    </recommendedName>
</protein>
<accession>A0ABN8IEU3</accession>
<feature type="compositionally biased region" description="Basic and acidic residues" evidence="1">
    <location>
        <begin position="244"/>
        <end position="253"/>
    </location>
</feature>
<feature type="non-terminal residue" evidence="3">
    <location>
        <position position="1"/>
    </location>
</feature>
<evidence type="ECO:0000259" key="2">
    <source>
        <dbReference type="PROSITE" id="PS00214"/>
    </source>
</evidence>
<organism evidence="3 4">
    <name type="scientific">Iphiclides podalirius</name>
    <name type="common">scarce swallowtail</name>
    <dbReference type="NCBI Taxonomy" id="110791"/>
    <lineage>
        <taxon>Eukaryota</taxon>
        <taxon>Metazoa</taxon>
        <taxon>Ecdysozoa</taxon>
        <taxon>Arthropoda</taxon>
        <taxon>Hexapoda</taxon>
        <taxon>Insecta</taxon>
        <taxon>Pterygota</taxon>
        <taxon>Neoptera</taxon>
        <taxon>Endopterygota</taxon>
        <taxon>Lepidoptera</taxon>
        <taxon>Glossata</taxon>
        <taxon>Ditrysia</taxon>
        <taxon>Papilionoidea</taxon>
        <taxon>Papilionidae</taxon>
        <taxon>Papilioninae</taxon>
        <taxon>Iphiclides</taxon>
    </lineage>
</organism>
<dbReference type="SUPFAM" id="SSF50814">
    <property type="entry name" value="Lipocalins"/>
    <property type="match status" value="1"/>
</dbReference>
<dbReference type="EMBL" id="OW152832">
    <property type="protein sequence ID" value="CAH2052347.1"/>
    <property type="molecule type" value="Genomic_DNA"/>
</dbReference>
<sequence>MEEFLGVKYVFVDSENFEEYLIFIGVGYIARKAALTLRPSHSLTLNENGTYTFSFNSKLVSSSVTFAPGVEFDEVKPDGVKGWFRAALGGGEEGGVGVVVVVSRCRCRGNAAPGRRIPTPAVSAAAPAPRRGGFQLMVTVSLTLLAGSMWRWGGTGWARTFCLGPHRTPPPPPFIYSRTALNVVCERFRWGDREEKKQHDRGRGESITLTRHGVRPRPHFAREVTIGRANPALARRRSSINSDDCTRASESSRELAMGQLASSQRRVPTPAVRW</sequence>
<feature type="domain" description="Cytosolic fatty-acid binding proteins" evidence="2">
    <location>
        <begin position="7"/>
        <end position="24"/>
    </location>
</feature>
<name>A0ABN8IEU3_9NEOP</name>
<dbReference type="PROSITE" id="PS00214">
    <property type="entry name" value="FABP"/>
    <property type="match status" value="1"/>
</dbReference>
<dbReference type="Gene3D" id="2.40.128.20">
    <property type="match status" value="1"/>
</dbReference>
<reference evidence="3" key="1">
    <citation type="submission" date="2022-03" db="EMBL/GenBank/DDBJ databases">
        <authorList>
            <person name="Martin H S."/>
        </authorList>
    </citation>
    <scope>NUCLEOTIDE SEQUENCE</scope>
</reference>
<keyword evidence="4" id="KW-1185">Reference proteome</keyword>
<evidence type="ECO:0000313" key="4">
    <source>
        <dbReference type="Proteomes" id="UP000837857"/>
    </source>
</evidence>
<dbReference type="InterPro" id="IPR000463">
    <property type="entry name" value="Fatty_acid-bd"/>
</dbReference>
<dbReference type="Proteomes" id="UP000837857">
    <property type="component" value="Chromosome 20"/>
</dbReference>
<dbReference type="InterPro" id="IPR012674">
    <property type="entry name" value="Calycin"/>
</dbReference>